<evidence type="ECO:0000313" key="2">
    <source>
        <dbReference type="Proteomes" id="UP000887563"/>
    </source>
</evidence>
<evidence type="ECO:0000256" key="1">
    <source>
        <dbReference type="SAM" id="MobiDB-lite"/>
    </source>
</evidence>
<name>A0A914LEU4_MELIC</name>
<feature type="region of interest" description="Disordered" evidence="1">
    <location>
        <begin position="130"/>
        <end position="150"/>
    </location>
</feature>
<sequence length="150" mass="16694">MSLFLLCDLIGLKTSIGWNDYIPKLLHIAVINLDSNDKIICFHSRQIIINICLMFIADDVSLVQVATTLLKNQLRNQENIKESNLDELRNQENIKESNLDEVGLNLNNSATNNGRINRISTITTSATNNAENSSLASESIGGNSPYNNFK</sequence>
<dbReference type="Proteomes" id="UP000887563">
    <property type="component" value="Unplaced"/>
</dbReference>
<evidence type="ECO:0000313" key="3">
    <source>
        <dbReference type="WBParaSite" id="Minc3s00457g12643"/>
    </source>
</evidence>
<feature type="compositionally biased region" description="Low complexity" evidence="1">
    <location>
        <begin position="130"/>
        <end position="140"/>
    </location>
</feature>
<keyword evidence="2" id="KW-1185">Reference proteome</keyword>
<reference evidence="3" key="1">
    <citation type="submission" date="2022-11" db="UniProtKB">
        <authorList>
            <consortium name="WormBaseParasite"/>
        </authorList>
    </citation>
    <scope>IDENTIFICATION</scope>
</reference>
<organism evidence="2 3">
    <name type="scientific">Meloidogyne incognita</name>
    <name type="common">Southern root-knot nematode worm</name>
    <name type="synonym">Oxyuris incognita</name>
    <dbReference type="NCBI Taxonomy" id="6306"/>
    <lineage>
        <taxon>Eukaryota</taxon>
        <taxon>Metazoa</taxon>
        <taxon>Ecdysozoa</taxon>
        <taxon>Nematoda</taxon>
        <taxon>Chromadorea</taxon>
        <taxon>Rhabditida</taxon>
        <taxon>Tylenchina</taxon>
        <taxon>Tylenchomorpha</taxon>
        <taxon>Tylenchoidea</taxon>
        <taxon>Meloidogynidae</taxon>
        <taxon>Meloidogyninae</taxon>
        <taxon>Meloidogyne</taxon>
        <taxon>Meloidogyne incognita group</taxon>
    </lineage>
</organism>
<dbReference type="WBParaSite" id="Minc3s00457g12643">
    <property type="protein sequence ID" value="Minc3s00457g12643"/>
    <property type="gene ID" value="Minc3s00457g12643"/>
</dbReference>
<protein>
    <submittedName>
        <fullName evidence="3">Uncharacterized protein</fullName>
    </submittedName>
</protein>
<dbReference type="AlphaFoldDB" id="A0A914LEU4"/>
<accession>A0A914LEU4</accession>
<feature type="compositionally biased region" description="Polar residues" evidence="1">
    <location>
        <begin position="141"/>
        <end position="150"/>
    </location>
</feature>
<proteinExistence type="predicted"/>